<proteinExistence type="predicted"/>
<sequence>MTPTNVVYVATDKKASPSFLDVNYYTDTDSSYVKILHTDVEHCYTLPQVEALAKAAVYSNGKVQWGMNNDRSGVLVINNKRLKFVESKSF</sequence>
<dbReference type="RefSeq" id="WP_024996577.1">
    <property type="nucleotide sequence ID" value="NZ_ATZI01000009.1"/>
</dbReference>
<dbReference type="EMBL" id="BAJS01000009">
    <property type="protein sequence ID" value="GAK36749.1"/>
    <property type="molecule type" value="Genomic_DNA"/>
</dbReference>
<dbReference type="OrthoDB" id="5348860at2"/>
<reference evidence="1 2" key="1">
    <citation type="journal article" date="2015" name="Microbes Environ.">
        <title>Distribution and evolution of nitrogen fixation genes in the phylum bacteroidetes.</title>
        <authorList>
            <person name="Inoue J."/>
            <person name="Oshima K."/>
            <person name="Suda W."/>
            <person name="Sakamoto M."/>
            <person name="Iino T."/>
            <person name="Noda S."/>
            <person name="Hongoh Y."/>
            <person name="Hattori M."/>
            <person name="Ohkuma M."/>
        </authorList>
    </citation>
    <scope>NUCLEOTIDE SEQUENCE [LARGE SCALE GENOMIC DNA]</scope>
    <source>
        <strain evidence="1 2">JCM 15093</strain>
    </source>
</reference>
<dbReference type="STRING" id="1121097.GCA_000428125_02285"/>
<keyword evidence="2" id="KW-1185">Reference proteome</keyword>
<evidence type="ECO:0000313" key="1">
    <source>
        <dbReference type="EMBL" id="GAK36749.1"/>
    </source>
</evidence>
<name>A0A069D960_9BACE</name>
<organism evidence="1 2">
    <name type="scientific">Bacteroides graminisolvens DSM 19988 = JCM 15093</name>
    <dbReference type="NCBI Taxonomy" id="1121097"/>
    <lineage>
        <taxon>Bacteria</taxon>
        <taxon>Pseudomonadati</taxon>
        <taxon>Bacteroidota</taxon>
        <taxon>Bacteroidia</taxon>
        <taxon>Bacteroidales</taxon>
        <taxon>Bacteroidaceae</taxon>
        <taxon>Bacteroides</taxon>
    </lineage>
</organism>
<dbReference type="Proteomes" id="UP000027601">
    <property type="component" value="Unassembled WGS sequence"/>
</dbReference>
<evidence type="ECO:0000313" key="2">
    <source>
        <dbReference type="Proteomes" id="UP000027601"/>
    </source>
</evidence>
<dbReference type="AlphaFoldDB" id="A0A069D960"/>
<comment type="caution">
    <text evidence="1">The sequence shown here is derived from an EMBL/GenBank/DDBJ whole genome shotgun (WGS) entry which is preliminary data.</text>
</comment>
<accession>A0A069D960</accession>
<protein>
    <submittedName>
        <fullName evidence="1">Uncharacterized protein</fullName>
    </submittedName>
</protein>
<gene>
    <name evidence="1" type="ORF">JCM15093_1939</name>
</gene>